<evidence type="ECO:0000256" key="2">
    <source>
        <dbReference type="ARBA" id="ARBA00004186"/>
    </source>
</evidence>
<keyword evidence="4" id="KW-0963">Cytoplasm</keyword>
<evidence type="ECO:0000256" key="5">
    <source>
        <dbReference type="ARBA" id="ARBA00022618"/>
    </source>
</evidence>
<feature type="region of interest" description="Disordered" evidence="11">
    <location>
        <begin position="165"/>
        <end position="185"/>
    </location>
</feature>
<keyword evidence="6" id="KW-0498">Mitosis</keyword>
<evidence type="ECO:0000256" key="7">
    <source>
        <dbReference type="ARBA" id="ARBA00023054"/>
    </source>
</evidence>
<keyword evidence="9" id="KW-0131">Cell cycle</keyword>
<dbReference type="EMBL" id="CATNWA010018697">
    <property type="protein sequence ID" value="CAI9608924.1"/>
    <property type="molecule type" value="Genomic_DNA"/>
</dbReference>
<feature type="compositionally biased region" description="Basic and acidic residues" evidence="11">
    <location>
        <begin position="206"/>
        <end position="222"/>
    </location>
</feature>
<keyword evidence="7" id="KW-0175">Coiled coil</keyword>
<feature type="region of interest" description="Disordered" evidence="11">
    <location>
        <begin position="204"/>
        <end position="257"/>
    </location>
</feature>
<evidence type="ECO:0000256" key="1">
    <source>
        <dbReference type="ARBA" id="ARBA00004114"/>
    </source>
</evidence>
<evidence type="ECO:0000313" key="13">
    <source>
        <dbReference type="Proteomes" id="UP001162483"/>
    </source>
</evidence>
<evidence type="ECO:0000256" key="3">
    <source>
        <dbReference type="ARBA" id="ARBA00018313"/>
    </source>
</evidence>
<dbReference type="Pfam" id="PF15678">
    <property type="entry name" value="SPICE"/>
    <property type="match status" value="1"/>
</dbReference>
<feature type="non-terminal residue" evidence="12">
    <location>
        <position position="257"/>
    </location>
</feature>
<evidence type="ECO:0000256" key="8">
    <source>
        <dbReference type="ARBA" id="ARBA00023212"/>
    </source>
</evidence>
<evidence type="ECO:0000256" key="10">
    <source>
        <dbReference type="ARBA" id="ARBA00030722"/>
    </source>
</evidence>
<feature type="compositionally biased region" description="Polar residues" evidence="11">
    <location>
        <begin position="230"/>
        <end position="247"/>
    </location>
</feature>
<evidence type="ECO:0000256" key="9">
    <source>
        <dbReference type="ARBA" id="ARBA00023306"/>
    </source>
</evidence>
<organism evidence="12 13">
    <name type="scientific">Staurois parvus</name>
    <dbReference type="NCBI Taxonomy" id="386267"/>
    <lineage>
        <taxon>Eukaryota</taxon>
        <taxon>Metazoa</taxon>
        <taxon>Chordata</taxon>
        <taxon>Craniata</taxon>
        <taxon>Vertebrata</taxon>
        <taxon>Euteleostomi</taxon>
        <taxon>Amphibia</taxon>
        <taxon>Batrachia</taxon>
        <taxon>Anura</taxon>
        <taxon>Neobatrachia</taxon>
        <taxon>Ranoidea</taxon>
        <taxon>Ranidae</taxon>
        <taxon>Staurois</taxon>
    </lineage>
</organism>
<keyword evidence="8" id="KW-0206">Cytoskeleton</keyword>
<evidence type="ECO:0000256" key="11">
    <source>
        <dbReference type="SAM" id="MobiDB-lite"/>
    </source>
</evidence>
<evidence type="ECO:0000256" key="6">
    <source>
        <dbReference type="ARBA" id="ARBA00022776"/>
    </source>
</evidence>
<dbReference type="PANTHER" id="PTHR31167:SF3">
    <property type="entry name" value="SPINDLE AND CENTRIOLE-ASSOCIATED PROTEIN 1"/>
    <property type="match status" value="1"/>
</dbReference>
<keyword evidence="5" id="KW-0132">Cell division</keyword>
<accession>A0ABN9GHL4</accession>
<proteinExistence type="predicted"/>
<dbReference type="PANTHER" id="PTHR31167">
    <property type="entry name" value="SPINDLE AND CENTRIOLE ASSOCIATED PROTEIN 1 SPICE1"/>
    <property type="match status" value="1"/>
</dbReference>
<comment type="caution">
    <text evidence="12">The sequence shown here is derived from an EMBL/GenBank/DDBJ whole genome shotgun (WGS) entry which is preliminary data.</text>
</comment>
<feature type="region of interest" description="Disordered" evidence="11">
    <location>
        <begin position="1"/>
        <end position="24"/>
    </location>
</feature>
<reference evidence="12" key="1">
    <citation type="submission" date="2023-05" db="EMBL/GenBank/DDBJ databases">
        <authorList>
            <person name="Stuckert A."/>
        </authorList>
    </citation>
    <scope>NUCLEOTIDE SEQUENCE</scope>
</reference>
<dbReference type="Proteomes" id="UP001162483">
    <property type="component" value="Unassembled WGS sequence"/>
</dbReference>
<name>A0ABN9GHL4_9NEOB</name>
<comment type="subcellular location">
    <subcellularLocation>
        <location evidence="1">Cytoplasm</location>
        <location evidence="1">Cytoskeleton</location>
        <location evidence="1">Microtubule organizing center</location>
        <location evidence="1">Centrosome</location>
        <location evidence="1">Centriole</location>
    </subcellularLocation>
    <subcellularLocation>
        <location evidence="2">Cytoplasm</location>
        <location evidence="2">Cytoskeleton</location>
        <location evidence="2">Spindle</location>
    </subcellularLocation>
</comment>
<protein>
    <recommendedName>
        <fullName evidence="3">Spindle and centriole-associated protein 1</fullName>
    </recommendedName>
    <alternativeName>
        <fullName evidence="10">Coiled-coil domain-containing protein 52</fullName>
    </alternativeName>
</protein>
<keyword evidence="13" id="KW-1185">Reference proteome</keyword>
<evidence type="ECO:0000313" key="12">
    <source>
        <dbReference type="EMBL" id="CAI9608924.1"/>
    </source>
</evidence>
<gene>
    <name evidence="12" type="ORF">SPARVUS_LOCUS14177289</name>
</gene>
<sequence length="257" mass="28984">MSVRYPRPGLKTAGTKKKTRVRQAWDSSVQDLNVHRATPEELAHRHEIHKSKNQRLAQWELQKKSLKKKWRKQNGGAADPLEERRLALMMEILSDQYQMKDVLERSDRAMSVVKDLFGDAPRRHTGFPNVTVAPSCDLETSRGPIVQKKDPPTLLSILSESVMDSQALNEVDESRSEDSDDDEVDVSITFQPSLTTDRVYQIINEESSHPESHHQPTGKEVDADNPFVTPKSSGHPTNGQMALNATTAVKKVKSRLK</sequence>
<dbReference type="InterPro" id="IPR031387">
    <property type="entry name" value="SPICE1"/>
</dbReference>
<evidence type="ECO:0000256" key="4">
    <source>
        <dbReference type="ARBA" id="ARBA00022490"/>
    </source>
</evidence>